<evidence type="ECO:0000313" key="1">
    <source>
        <dbReference type="EMBL" id="RRJ89275.1"/>
    </source>
</evidence>
<dbReference type="RefSeq" id="WP_125013624.1">
    <property type="nucleotide sequence ID" value="NZ_RQVR01000018.1"/>
</dbReference>
<name>A0A3P3W2J2_9FLAO</name>
<gene>
    <name evidence="1" type="ORF">EG849_13475</name>
</gene>
<evidence type="ECO:0000313" key="2">
    <source>
        <dbReference type="Proteomes" id="UP000271937"/>
    </source>
</evidence>
<dbReference type="EMBL" id="RQVR01000018">
    <property type="protein sequence ID" value="RRJ89275.1"/>
    <property type="molecule type" value="Genomic_DNA"/>
</dbReference>
<reference evidence="1 2" key="1">
    <citation type="submission" date="2018-11" db="EMBL/GenBank/DDBJ databases">
        <title>Flavobacterium sp. nov., YIM 102600 draft genome.</title>
        <authorList>
            <person name="Li G."/>
            <person name="Jiang Y."/>
        </authorList>
    </citation>
    <scope>NUCLEOTIDE SEQUENCE [LARGE SCALE GENOMIC DNA]</scope>
    <source>
        <strain evidence="1 2">YIM 102600</strain>
    </source>
</reference>
<keyword evidence="2" id="KW-1185">Reference proteome</keyword>
<protein>
    <submittedName>
        <fullName evidence="1">Uncharacterized protein</fullName>
    </submittedName>
</protein>
<organism evidence="1 2">
    <name type="scientific">Flavobacterium macacae</name>
    <dbReference type="NCBI Taxonomy" id="2488993"/>
    <lineage>
        <taxon>Bacteria</taxon>
        <taxon>Pseudomonadati</taxon>
        <taxon>Bacteroidota</taxon>
        <taxon>Flavobacteriia</taxon>
        <taxon>Flavobacteriales</taxon>
        <taxon>Flavobacteriaceae</taxon>
        <taxon>Flavobacterium</taxon>
    </lineage>
</organism>
<accession>A0A3P3W2J2</accession>
<proteinExistence type="predicted"/>
<dbReference type="AlphaFoldDB" id="A0A3P3W2J2"/>
<dbReference type="Proteomes" id="UP000271937">
    <property type="component" value="Unassembled WGS sequence"/>
</dbReference>
<sequence>MENNQNTDNPNFNLGSGNQIDLMRISMPEWLQELFKKPSICSFPDIDETIIEGYPLDDEF</sequence>
<comment type="caution">
    <text evidence="1">The sequence shown here is derived from an EMBL/GenBank/DDBJ whole genome shotgun (WGS) entry which is preliminary data.</text>
</comment>